<dbReference type="EMBL" id="PJQM01007839">
    <property type="protein sequence ID" value="RCH77661.1"/>
    <property type="molecule type" value="Genomic_DNA"/>
</dbReference>
<reference evidence="2 3" key="1">
    <citation type="journal article" date="2018" name="G3 (Bethesda)">
        <title>Phylogenetic and Phylogenomic Definition of Rhizopus Species.</title>
        <authorList>
            <person name="Gryganskyi A.P."/>
            <person name="Golan J."/>
            <person name="Dolatabadi S."/>
            <person name="Mondo S."/>
            <person name="Robb S."/>
            <person name="Idnurm A."/>
            <person name="Muszewska A."/>
            <person name="Steczkiewicz K."/>
            <person name="Masonjones S."/>
            <person name="Liao H.L."/>
            <person name="Gajdeczka M.T."/>
            <person name="Anike F."/>
            <person name="Vuek A."/>
            <person name="Anishchenko I.M."/>
            <person name="Voigt K."/>
            <person name="de Hoog G.S."/>
            <person name="Smith M.E."/>
            <person name="Heitman J."/>
            <person name="Vilgalys R."/>
            <person name="Stajich J.E."/>
        </authorList>
    </citation>
    <scope>NUCLEOTIDE SEQUENCE [LARGE SCALE GENOMIC DNA]</scope>
    <source>
        <strain evidence="2 3">LSU 92-RS-03</strain>
    </source>
</reference>
<dbReference type="Proteomes" id="UP000253551">
    <property type="component" value="Unassembled WGS sequence"/>
</dbReference>
<feature type="non-terminal residue" evidence="2">
    <location>
        <position position="1"/>
    </location>
</feature>
<feature type="compositionally biased region" description="Basic and acidic residues" evidence="1">
    <location>
        <begin position="18"/>
        <end position="34"/>
    </location>
</feature>
<comment type="caution">
    <text evidence="2">The sequence shown here is derived from an EMBL/GenBank/DDBJ whole genome shotgun (WGS) entry which is preliminary data.</text>
</comment>
<gene>
    <name evidence="2" type="ORF">CU098_004464</name>
</gene>
<feature type="compositionally biased region" description="Basic and acidic residues" evidence="1">
    <location>
        <begin position="44"/>
        <end position="55"/>
    </location>
</feature>
<feature type="region of interest" description="Disordered" evidence="1">
    <location>
        <begin position="157"/>
        <end position="190"/>
    </location>
</feature>
<proteinExistence type="predicted"/>
<name>A0A367IJG4_RHIST</name>
<keyword evidence="3" id="KW-1185">Reference proteome</keyword>
<sequence length="190" mass="21531">TNFASSLYGGLKQNDPTAKLDERSNTTSIREYRSPRGSFIGDKGFSKTDKTDNRKFMSSPPHNNKRNFNTDRINDKGSGRQGSERVPEWMDYTPEDQIETWKSNMKKRDGVEEPVVETSLASLSLEVQDPLSFFEDIVNNEPRREQKGGSRFARFFAKREEPSEPTQALSSPAPPPPASERFIPTTSHVE</sequence>
<dbReference type="OrthoDB" id="2504266at2759"/>
<feature type="compositionally biased region" description="Basic and acidic residues" evidence="1">
    <location>
        <begin position="68"/>
        <end position="88"/>
    </location>
</feature>
<evidence type="ECO:0000313" key="2">
    <source>
        <dbReference type="EMBL" id="RCH77661.1"/>
    </source>
</evidence>
<accession>A0A367IJG4</accession>
<feature type="region of interest" description="Disordered" evidence="1">
    <location>
        <begin position="1"/>
        <end position="94"/>
    </location>
</feature>
<organism evidence="2 3">
    <name type="scientific">Rhizopus stolonifer</name>
    <name type="common">Rhizopus nigricans</name>
    <dbReference type="NCBI Taxonomy" id="4846"/>
    <lineage>
        <taxon>Eukaryota</taxon>
        <taxon>Fungi</taxon>
        <taxon>Fungi incertae sedis</taxon>
        <taxon>Mucoromycota</taxon>
        <taxon>Mucoromycotina</taxon>
        <taxon>Mucoromycetes</taxon>
        <taxon>Mucorales</taxon>
        <taxon>Mucorineae</taxon>
        <taxon>Rhizopodaceae</taxon>
        <taxon>Rhizopus</taxon>
    </lineage>
</organism>
<evidence type="ECO:0000256" key="1">
    <source>
        <dbReference type="SAM" id="MobiDB-lite"/>
    </source>
</evidence>
<dbReference type="AlphaFoldDB" id="A0A367IJG4"/>
<protein>
    <submittedName>
        <fullName evidence="2">Uncharacterized protein</fullName>
    </submittedName>
</protein>
<evidence type="ECO:0000313" key="3">
    <source>
        <dbReference type="Proteomes" id="UP000253551"/>
    </source>
</evidence>
<dbReference type="STRING" id="4846.A0A367IJG4"/>